<evidence type="ECO:0000256" key="5">
    <source>
        <dbReference type="PROSITE-ProRule" id="PRU10007"/>
    </source>
</evidence>
<evidence type="ECO:0000256" key="4">
    <source>
        <dbReference type="ARBA" id="ARBA00049194"/>
    </source>
</evidence>
<dbReference type="AlphaFoldDB" id="A0A7G3U7G3"/>
<dbReference type="PROSITE" id="PS00687">
    <property type="entry name" value="ALDEHYDE_DEHYDR_GLU"/>
    <property type="match status" value="1"/>
</dbReference>
<comment type="catalytic activity">
    <reaction evidence="4">
        <text>an aldehyde + NAD(+) + H2O = a carboxylate + NADH + 2 H(+)</text>
        <dbReference type="Rhea" id="RHEA:16185"/>
        <dbReference type="ChEBI" id="CHEBI:15377"/>
        <dbReference type="ChEBI" id="CHEBI:15378"/>
        <dbReference type="ChEBI" id="CHEBI:17478"/>
        <dbReference type="ChEBI" id="CHEBI:29067"/>
        <dbReference type="ChEBI" id="CHEBI:57540"/>
        <dbReference type="ChEBI" id="CHEBI:57945"/>
        <dbReference type="EC" id="1.2.1.3"/>
    </reaction>
</comment>
<dbReference type="PROSITE" id="PS00070">
    <property type="entry name" value="ALDEHYDE_DEHYDR_CYS"/>
    <property type="match status" value="1"/>
</dbReference>
<dbReference type="SUPFAM" id="SSF53720">
    <property type="entry name" value="ALDH-like"/>
    <property type="match status" value="1"/>
</dbReference>
<evidence type="ECO:0000256" key="6">
    <source>
        <dbReference type="RuleBase" id="RU003345"/>
    </source>
</evidence>
<evidence type="ECO:0000256" key="2">
    <source>
        <dbReference type="ARBA" id="ARBA00023002"/>
    </source>
</evidence>
<dbReference type="GO" id="GO:0004029">
    <property type="term" value="F:aldehyde dehydrogenase (NAD+) activity"/>
    <property type="evidence" value="ECO:0007669"/>
    <property type="project" value="UniProtKB-EC"/>
</dbReference>
<dbReference type="PANTHER" id="PTHR42804">
    <property type="entry name" value="ALDEHYDE DEHYDROGENASE"/>
    <property type="match status" value="1"/>
</dbReference>
<gene>
    <name evidence="8" type="ORF">STSU_003185</name>
</gene>
<organism evidence="8 9">
    <name type="scientific">Streptomyces tsukubensis (strain DSM 42081 / NBRC 108919 / NRRL 18488 / 9993)</name>
    <dbReference type="NCBI Taxonomy" id="1114943"/>
    <lineage>
        <taxon>Bacteria</taxon>
        <taxon>Bacillati</taxon>
        <taxon>Actinomycetota</taxon>
        <taxon>Actinomycetes</taxon>
        <taxon>Kitasatosporales</taxon>
        <taxon>Streptomycetaceae</taxon>
        <taxon>Streptomyces</taxon>
    </lineage>
</organism>
<dbReference type="InterPro" id="IPR016160">
    <property type="entry name" value="Ald_DH_CS_CYS"/>
</dbReference>
<keyword evidence="2 6" id="KW-0560">Oxidoreductase</keyword>
<dbReference type="Gene3D" id="3.40.605.10">
    <property type="entry name" value="Aldehyde Dehydrogenase, Chain A, domain 1"/>
    <property type="match status" value="1"/>
</dbReference>
<dbReference type="InterPro" id="IPR015590">
    <property type="entry name" value="Aldehyde_DH_dom"/>
</dbReference>
<dbReference type="InterPro" id="IPR016163">
    <property type="entry name" value="Ald_DH_C"/>
</dbReference>
<dbReference type="Proteomes" id="UP000005940">
    <property type="component" value="Chromosome"/>
</dbReference>
<evidence type="ECO:0000259" key="7">
    <source>
        <dbReference type="Pfam" id="PF00171"/>
    </source>
</evidence>
<dbReference type="RefSeq" id="WP_040913061.1">
    <property type="nucleotide sequence ID" value="NZ_CP029159.1"/>
</dbReference>
<dbReference type="Gene3D" id="3.40.309.10">
    <property type="entry name" value="Aldehyde Dehydrogenase, Chain A, domain 2"/>
    <property type="match status" value="1"/>
</dbReference>
<dbReference type="Pfam" id="PF00171">
    <property type="entry name" value="Aldedh"/>
    <property type="match status" value="1"/>
</dbReference>
<protein>
    <recommendedName>
        <fullName evidence="3">aldehyde dehydrogenase (NAD(+))</fullName>
        <ecNumber evidence="3">1.2.1.3</ecNumber>
    </recommendedName>
</protein>
<dbReference type="EMBL" id="CP029159">
    <property type="protein sequence ID" value="QKM66317.1"/>
    <property type="molecule type" value="Genomic_DNA"/>
</dbReference>
<accession>A0A7G3U7G3</accession>
<dbReference type="InterPro" id="IPR016161">
    <property type="entry name" value="Ald_DH/histidinol_DH"/>
</dbReference>
<evidence type="ECO:0000313" key="8">
    <source>
        <dbReference type="EMBL" id="QKM66317.1"/>
    </source>
</evidence>
<feature type="domain" description="Aldehyde dehydrogenase" evidence="7">
    <location>
        <begin position="17"/>
        <end position="479"/>
    </location>
</feature>
<comment type="similarity">
    <text evidence="1 6">Belongs to the aldehyde dehydrogenase family.</text>
</comment>
<keyword evidence="9" id="KW-1185">Reference proteome</keyword>
<dbReference type="FunFam" id="3.40.309.10:FF:000009">
    <property type="entry name" value="Aldehyde dehydrogenase A"/>
    <property type="match status" value="1"/>
</dbReference>
<sequence length="493" mass="50898">MTTAPVEYDKLFIGGRWTAPSGSGTVEIVSPVTERIVGRVPEAGPEDVDRAVTAAREAFDHGPWPRLPQAERVAVVARIRDLLAARHQELAELVSLQNGSPMLFSVRGQALSAVGAFGAALAAAEGFVAEEERTGTGGPVLVRREPVGVVAAVTPWNVPQLTIAAKLAPALLTGCTVVLKPAAETPLDANWLAELCAEAGLPDGVLSVVTGGRETGAALVAHPGVDKIAFTGSVAAGRAVMAAAAERLTRVSLELGGKSAAILLDDADLAVALPAIVAGTCAANSGQACVALTRVLVHSSRYDAVAAALGRAFAGLRVGDPADPQTVVGPMVSRAQQQRNLDWIETGKKEGATVLTGGGVPEDRTTGWYVSPTLLGDVTNDMRVAREEIFGPVVCLIRYETEDEAVAIANDSAYGLSGAVFSADPERAARVARRVRTGTISVNGFRLDLAAPFGGFKNSGIGREFGPEGLSAYVEYQTVNLPQPAAPAPAPSA</sequence>
<evidence type="ECO:0000256" key="3">
    <source>
        <dbReference type="ARBA" id="ARBA00024226"/>
    </source>
</evidence>
<dbReference type="FunFam" id="3.40.605.10:FF:000007">
    <property type="entry name" value="NAD/NADP-dependent betaine aldehyde dehydrogenase"/>
    <property type="match status" value="1"/>
</dbReference>
<name>A0A7G3U7G3_STRT9</name>
<dbReference type="CDD" id="cd07139">
    <property type="entry name" value="ALDH_AldA-Rv0768"/>
    <property type="match status" value="1"/>
</dbReference>
<proteinExistence type="inferred from homology"/>
<evidence type="ECO:0000313" key="9">
    <source>
        <dbReference type="Proteomes" id="UP000005940"/>
    </source>
</evidence>
<feature type="active site" evidence="5">
    <location>
        <position position="254"/>
    </location>
</feature>
<dbReference type="InterPro" id="IPR029510">
    <property type="entry name" value="Ald_DH_CS_GLU"/>
</dbReference>
<dbReference type="EC" id="1.2.1.3" evidence="3"/>
<reference evidence="8 9" key="1">
    <citation type="journal article" date="2012" name="J. Bacteriol.">
        <title>Draft genome of Streptomyces tsukubaensis NRRL 18488, the producer of the clinically important immunosuppressant tacrolimus (FK506).</title>
        <authorList>
            <person name="Barreiro C."/>
            <person name="Prieto C."/>
            <person name="Sola-Landa A."/>
            <person name="Solera E."/>
            <person name="Martinez-Castro M."/>
            <person name="Perez-Redondo R."/>
            <person name="Garcia-Estrada C."/>
            <person name="Aparicio J.F."/>
            <person name="Fernandez-Martinez L.T."/>
            <person name="Santos-Aberturas J."/>
            <person name="Salehi-Najafabadi Z."/>
            <person name="Rodriguez-Garcia A."/>
            <person name="Tauch A."/>
            <person name="Martin J.F."/>
        </authorList>
    </citation>
    <scope>NUCLEOTIDE SEQUENCE [LARGE SCALE GENOMIC DNA]</scope>
    <source>
        <strain evidence="9">DSM 42081 / NBRC 108919 / NRRL 18488 / 9993</strain>
    </source>
</reference>
<dbReference type="InterPro" id="IPR016162">
    <property type="entry name" value="Ald_DH_N"/>
</dbReference>
<evidence type="ECO:0000256" key="1">
    <source>
        <dbReference type="ARBA" id="ARBA00009986"/>
    </source>
</evidence>
<dbReference type="PANTHER" id="PTHR42804:SF1">
    <property type="entry name" value="ALDEHYDE DEHYDROGENASE-RELATED"/>
    <property type="match status" value="1"/>
</dbReference>